<sequence>MPVPVSQRYVSESSNSIDDIQPPVSVRDFQIILQQLELRQRRLERLHELTDPRRNLENRNYQQNPVYHRFAHNNANGPVQFVPTNAEAQRRRHYNALQARQYSYQDQQNQYVDEQFAQSYIPTKRVARLLKSEEESNENYLPPNIREMLLLKMLQLAINPAMPADNEESGTTINPVSYFKKDPSRNVEILGEESEPSRPSRVKRFKEPEDLEFVE</sequence>
<protein>
    <submittedName>
        <fullName evidence="3">Uncharacterized protein</fullName>
    </submittedName>
</protein>
<reference evidence="3" key="2">
    <citation type="submission" date="2024-03" db="EMBL/GenBank/DDBJ databases">
        <title>Genomics of ladybird beetles.</title>
        <authorList>
            <person name="Li H.-S."/>
            <person name="Huang Y.-H."/>
        </authorList>
    </citation>
    <scope>NUCLEOTIDE SEQUENCE</scope>
    <source>
        <strain evidence="3">SYSU2018</strain>
        <tissue evidence="3">Whole body of male adult</tissue>
    </source>
</reference>
<proteinExistence type="predicted"/>
<evidence type="ECO:0000313" key="4">
    <source>
        <dbReference type="Proteomes" id="UP001516400"/>
    </source>
</evidence>
<evidence type="ECO:0000313" key="2">
    <source>
        <dbReference type="EMBL" id="KAL3277637.1"/>
    </source>
</evidence>
<keyword evidence="4" id="KW-1185">Reference proteome</keyword>
<evidence type="ECO:0000313" key="3">
    <source>
        <dbReference type="EMBL" id="KAL3280834.1"/>
    </source>
</evidence>
<organism evidence="3 4">
    <name type="scientific">Cryptolaemus montrouzieri</name>
    <dbReference type="NCBI Taxonomy" id="559131"/>
    <lineage>
        <taxon>Eukaryota</taxon>
        <taxon>Metazoa</taxon>
        <taxon>Ecdysozoa</taxon>
        <taxon>Arthropoda</taxon>
        <taxon>Hexapoda</taxon>
        <taxon>Insecta</taxon>
        <taxon>Pterygota</taxon>
        <taxon>Neoptera</taxon>
        <taxon>Endopterygota</taxon>
        <taxon>Coleoptera</taxon>
        <taxon>Polyphaga</taxon>
        <taxon>Cucujiformia</taxon>
        <taxon>Coccinelloidea</taxon>
        <taxon>Coccinellidae</taxon>
        <taxon>Scymninae</taxon>
        <taxon>Scymnini</taxon>
        <taxon>Cryptolaemus</taxon>
    </lineage>
</organism>
<evidence type="ECO:0000256" key="1">
    <source>
        <dbReference type="SAM" id="MobiDB-lite"/>
    </source>
</evidence>
<comment type="caution">
    <text evidence="3">The sequence shown here is derived from an EMBL/GenBank/DDBJ whole genome shotgun (WGS) entry which is preliminary data.</text>
</comment>
<name>A0ABD2NQH5_9CUCU</name>
<dbReference type="EMBL" id="JABFTP020000144">
    <property type="protein sequence ID" value="KAL3280834.1"/>
    <property type="molecule type" value="Genomic_DNA"/>
</dbReference>
<dbReference type="AlphaFoldDB" id="A0ABD2NQH5"/>
<accession>A0ABD2NQH5</accession>
<feature type="region of interest" description="Disordered" evidence="1">
    <location>
        <begin position="184"/>
        <end position="215"/>
    </location>
</feature>
<gene>
    <name evidence="3" type="ORF">HHI36_004065</name>
    <name evidence="2" type="ORF">HHI36_012978</name>
</gene>
<reference evidence="3 4" key="1">
    <citation type="journal article" date="2021" name="BMC Biol.">
        <title>Horizontally acquired antibacterial genes associated with adaptive radiation of ladybird beetles.</title>
        <authorList>
            <person name="Li H.S."/>
            <person name="Tang X.F."/>
            <person name="Huang Y.H."/>
            <person name="Xu Z.Y."/>
            <person name="Chen M.L."/>
            <person name="Du X.Y."/>
            <person name="Qiu B.Y."/>
            <person name="Chen P.T."/>
            <person name="Zhang W."/>
            <person name="Slipinski A."/>
            <person name="Escalona H.E."/>
            <person name="Waterhouse R.M."/>
            <person name="Zwick A."/>
            <person name="Pang H."/>
        </authorList>
    </citation>
    <scope>NUCLEOTIDE SEQUENCE [LARGE SCALE GENOMIC DNA]</scope>
    <source>
        <strain evidence="3">SYSU2018</strain>
    </source>
</reference>
<dbReference type="Proteomes" id="UP001516400">
    <property type="component" value="Unassembled WGS sequence"/>
</dbReference>
<dbReference type="EMBL" id="JABFTP020000103">
    <property type="protein sequence ID" value="KAL3277637.1"/>
    <property type="molecule type" value="Genomic_DNA"/>
</dbReference>